<keyword evidence="3" id="KW-0418">Kinase</keyword>
<gene>
    <name evidence="3" type="ORF">SAMN04488557_2567</name>
</gene>
<proteinExistence type="inferred from homology"/>
<dbReference type="SUPFAM" id="SSF56112">
    <property type="entry name" value="Protein kinase-like (PK-like)"/>
    <property type="match status" value="1"/>
</dbReference>
<organism evidence="3 4">
    <name type="scientific">Hyphomicrobium facile</name>
    <dbReference type="NCBI Taxonomy" id="51670"/>
    <lineage>
        <taxon>Bacteria</taxon>
        <taxon>Pseudomonadati</taxon>
        <taxon>Pseudomonadota</taxon>
        <taxon>Alphaproteobacteria</taxon>
        <taxon>Hyphomicrobiales</taxon>
        <taxon>Hyphomicrobiaceae</taxon>
        <taxon>Hyphomicrobium</taxon>
    </lineage>
</organism>
<dbReference type="InterPro" id="IPR050249">
    <property type="entry name" value="Pseudomonas-type_ThrB"/>
</dbReference>
<feature type="domain" description="Aminoglycoside phosphotransferase" evidence="2">
    <location>
        <begin position="51"/>
        <end position="283"/>
    </location>
</feature>
<dbReference type="Gene3D" id="3.30.200.20">
    <property type="entry name" value="Phosphorylase Kinase, domain 1"/>
    <property type="match status" value="1"/>
</dbReference>
<protein>
    <submittedName>
        <fullName evidence="3">Ser/Thr protein kinase RdoA involved in Cpx stress response, MazF antagonist</fullName>
    </submittedName>
</protein>
<dbReference type="PANTHER" id="PTHR21064">
    <property type="entry name" value="AMINOGLYCOSIDE PHOSPHOTRANSFERASE DOMAIN-CONTAINING PROTEIN-RELATED"/>
    <property type="match status" value="1"/>
</dbReference>
<evidence type="ECO:0000313" key="3">
    <source>
        <dbReference type="EMBL" id="SFV35383.1"/>
    </source>
</evidence>
<dbReference type="GO" id="GO:0009088">
    <property type="term" value="P:threonine biosynthetic process"/>
    <property type="evidence" value="ECO:0007669"/>
    <property type="project" value="TreeGrafter"/>
</dbReference>
<dbReference type="PANTHER" id="PTHR21064:SF6">
    <property type="entry name" value="AMINOGLYCOSIDE PHOSPHOTRANSFERASE DOMAIN-CONTAINING PROTEIN"/>
    <property type="match status" value="1"/>
</dbReference>
<dbReference type="EMBL" id="FPCH01000002">
    <property type="protein sequence ID" value="SFV35383.1"/>
    <property type="molecule type" value="Genomic_DNA"/>
</dbReference>
<sequence>MKRTGVKAVGMTGTDEATHEELLQRLQILAERAVRRYGLPGDCTIKLINVSENATYRVDSSTGQKWALRVHREKYHSRTAIASELAWLSALRENAGVATPTALRGLDGEYIQTVAADGLPNPRNVVLFQWENGSEPSSTDVAGFEMLGETAARMHAHVRKWRRPVWFERFTWDFDTSLGSRPHWGYWKDGMGMTPEATAAITEAVALIGRRLENFGKSPDRFNLVHGDMRLANLLMDGSTVKVIDFDDCGFSWLLYDCATTVSFFEHMPEVPDLLNAWVRGYRRIGNLSEAEESEIATFVMLRRLLLVAWIGSHSETELAKSMGVEYTQGSIALCERYISQYGSAAGKNLAAPPKKGFLKRLLG</sequence>
<dbReference type="STRING" id="51670.SAMN04488557_2567"/>
<dbReference type="Gene3D" id="3.90.1200.10">
    <property type="match status" value="1"/>
</dbReference>
<evidence type="ECO:0000259" key="2">
    <source>
        <dbReference type="Pfam" id="PF01636"/>
    </source>
</evidence>
<dbReference type="AlphaFoldDB" id="A0A1I7NL62"/>
<accession>A0A1I7NL62</accession>
<dbReference type="Pfam" id="PF01636">
    <property type="entry name" value="APH"/>
    <property type="match status" value="1"/>
</dbReference>
<dbReference type="InterPro" id="IPR002575">
    <property type="entry name" value="Aminoglycoside_PTrfase"/>
</dbReference>
<name>A0A1I7NL62_9HYPH</name>
<evidence type="ECO:0000256" key="1">
    <source>
        <dbReference type="ARBA" id="ARBA00038240"/>
    </source>
</evidence>
<dbReference type="InterPro" id="IPR011009">
    <property type="entry name" value="Kinase-like_dom_sf"/>
</dbReference>
<evidence type="ECO:0000313" key="4">
    <source>
        <dbReference type="Proteomes" id="UP000199423"/>
    </source>
</evidence>
<keyword evidence="3" id="KW-0808">Transferase</keyword>
<keyword evidence="4" id="KW-1185">Reference proteome</keyword>
<dbReference type="Proteomes" id="UP000199423">
    <property type="component" value="Unassembled WGS sequence"/>
</dbReference>
<reference evidence="4" key="1">
    <citation type="submission" date="2016-10" db="EMBL/GenBank/DDBJ databases">
        <authorList>
            <person name="Varghese N."/>
            <person name="Submissions S."/>
        </authorList>
    </citation>
    <scope>NUCLEOTIDE SEQUENCE [LARGE SCALE GENOMIC DNA]</scope>
    <source>
        <strain evidence="4">DSM 1565</strain>
    </source>
</reference>
<comment type="similarity">
    <text evidence="1">Belongs to the pseudomonas-type ThrB family.</text>
</comment>
<dbReference type="GO" id="GO:0004413">
    <property type="term" value="F:homoserine kinase activity"/>
    <property type="evidence" value="ECO:0007669"/>
    <property type="project" value="TreeGrafter"/>
</dbReference>